<dbReference type="Proteomes" id="UP000030748">
    <property type="component" value="Unassembled WGS sequence"/>
</dbReference>
<evidence type="ECO:0000256" key="5">
    <source>
        <dbReference type="SAM" id="MobiDB-lite"/>
    </source>
</evidence>
<reference evidence="8 9" key="1">
    <citation type="journal article" date="2013" name="Proc. Natl. Acad. Sci. U.S.A.">
        <title>Fine-scale variation in meiotic recombination in Mimulus inferred from population shotgun sequencing.</title>
        <authorList>
            <person name="Hellsten U."/>
            <person name="Wright K.M."/>
            <person name="Jenkins J."/>
            <person name="Shu S."/>
            <person name="Yuan Y."/>
            <person name="Wessler S.R."/>
            <person name="Schmutz J."/>
            <person name="Willis J.H."/>
            <person name="Rokhsar D.S."/>
        </authorList>
    </citation>
    <scope>NUCLEOTIDE SEQUENCE [LARGE SCALE GENOMIC DNA]</scope>
    <source>
        <strain evidence="9">cv. DUN x IM62</strain>
    </source>
</reference>
<evidence type="ECO:0000256" key="6">
    <source>
        <dbReference type="SAM" id="Phobius"/>
    </source>
</evidence>
<organism evidence="8 9">
    <name type="scientific">Erythranthe guttata</name>
    <name type="common">Yellow monkey flower</name>
    <name type="synonym">Mimulus guttatus</name>
    <dbReference type="NCBI Taxonomy" id="4155"/>
    <lineage>
        <taxon>Eukaryota</taxon>
        <taxon>Viridiplantae</taxon>
        <taxon>Streptophyta</taxon>
        <taxon>Embryophyta</taxon>
        <taxon>Tracheophyta</taxon>
        <taxon>Spermatophyta</taxon>
        <taxon>Magnoliopsida</taxon>
        <taxon>eudicotyledons</taxon>
        <taxon>Gunneridae</taxon>
        <taxon>Pentapetalae</taxon>
        <taxon>asterids</taxon>
        <taxon>lamiids</taxon>
        <taxon>Lamiales</taxon>
        <taxon>Phrymaceae</taxon>
        <taxon>Erythranthe</taxon>
    </lineage>
</organism>
<evidence type="ECO:0000256" key="2">
    <source>
        <dbReference type="ARBA" id="ARBA00022692"/>
    </source>
</evidence>
<dbReference type="OMA" id="CPLNIHR"/>
<evidence type="ECO:0000259" key="7">
    <source>
        <dbReference type="Pfam" id="PF03168"/>
    </source>
</evidence>
<dbReference type="GO" id="GO:0009506">
    <property type="term" value="C:plasmodesma"/>
    <property type="evidence" value="ECO:0000318"/>
    <property type="project" value="GO_Central"/>
</dbReference>
<keyword evidence="2 6" id="KW-0812">Transmembrane</keyword>
<dbReference type="STRING" id="4155.A0A022PRI7"/>
<feature type="transmembrane region" description="Helical" evidence="6">
    <location>
        <begin position="61"/>
        <end position="80"/>
    </location>
</feature>
<dbReference type="InterPro" id="IPR044839">
    <property type="entry name" value="NDR1-like"/>
</dbReference>
<sequence length="242" mass="27266">MGETRQQPHLNGAYYGPSIPPPSKTYHRPGRDGGGGGCCCNPFSCCCSCIMNCICTCICQIVFTILIIAGLAVLVIWFIFRPNTVKFYADDASLTEFTINSNNTLRFNLALNLTIRNPNKRIGIYYDQIEARAFYQGQRFSTVQLPNFYQGHKNTSSQRAEFKGQNLVLLGAKEMSKYNDDKSSGTYSIDVKLYLRIRLKFVFLKSSKVKPKIDCDLRIPLSSNATAAPAAFQSQRCDFDWR</sequence>
<evidence type="ECO:0000256" key="3">
    <source>
        <dbReference type="ARBA" id="ARBA00022989"/>
    </source>
</evidence>
<gene>
    <name evidence="8" type="ORF">MIMGU_mgv1a012715mg</name>
</gene>
<dbReference type="PhylomeDB" id="A0A022PRI7"/>
<proteinExistence type="predicted"/>
<evidence type="ECO:0000313" key="8">
    <source>
        <dbReference type="EMBL" id="EYU18129.1"/>
    </source>
</evidence>
<evidence type="ECO:0000313" key="9">
    <source>
        <dbReference type="Proteomes" id="UP000030748"/>
    </source>
</evidence>
<evidence type="ECO:0000256" key="1">
    <source>
        <dbReference type="ARBA" id="ARBA00004167"/>
    </source>
</evidence>
<dbReference type="PANTHER" id="PTHR31415:SF4">
    <property type="entry name" value="NDR1_HIN1-LIKE PROTEIN 3"/>
    <property type="match status" value="1"/>
</dbReference>
<dbReference type="EMBL" id="KI632337">
    <property type="protein sequence ID" value="EYU18129.1"/>
    <property type="molecule type" value="Genomic_DNA"/>
</dbReference>
<evidence type="ECO:0000256" key="4">
    <source>
        <dbReference type="ARBA" id="ARBA00023136"/>
    </source>
</evidence>
<dbReference type="KEGG" id="egt:105950018"/>
<protein>
    <recommendedName>
        <fullName evidence="7">Late embryogenesis abundant protein LEA-2 subgroup domain-containing protein</fullName>
    </recommendedName>
</protein>
<feature type="region of interest" description="Disordered" evidence="5">
    <location>
        <begin position="1"/>
        <end position="28"/>
    </location>
</feature>
<dbReference type="GO" id="GO:0098542">
    <property type="term" value="P:defense response to other organism"/>
    <property type="evidence" value="ECO:0007669"/>
    <property type="project" value="InterPro"/>
</dbReference>
<keyword evidence="4 6" id="KW-0472">Membrane</keyword>
<accession>A0A022PRI7</accession>
<dbReference type="Pfam" id="PF03168">
    <property type="entry name" value="LEA_2"/>
    <property type="match status" value="1"/>
</dbReference>
<dbReference type="PANTHER" id="PTHR31415">
    <property type="entry name" value="OS05G0367900 PROTEIN"/>
    <property type="match status" value="1"/>
</dbReference>
<dbReference type="OrthoDB" id="1889094at2759"/>
<name>A0A022PRI7_ERYGU</name>
<keyword evidence="9" id="KW-1185">Reference proteome</keyword>
<dbReference type="AlphaFoldDB" id="A0A022PRI7"/>
<dbReference type="GO" id="GO:0005886">
    <property type="term" value="C:plasma membrane"/>
    <property type="evidence" value="ECO:0000318"/>
    <property type="project" value="GO_Central"/>
</dbReference>
<keyword evidence="3 6" id="KW-1133">Transmembrane helix</keyword>
<comment type="subcellular location">
    <subcellularLocation>
        <location evidence="1">Membrane</location>
        <topology evidence="1">Single-pass membrane protein</topology>
    </subcellularLocation>
</comment>
<dbReference type="InterPro" id="IPR004864">
    <property type="entry name" value="LEA_2"/>
</dbReference>
<dbReference type="eggNOG" id="ENOG502QUR9">
    <property type="taxonomic scope" value="Eukaryota"/>
</dbReference>
<feature type="domain" description="Late embryogenesis abundant protein LEA-2 subgroup" evidence="7">
    <location>
        <begin position="113"/>
        <end position="212"/>
    </location>
</feature>